<name>A0A0P7YSS5_9CYAN</name>
<evidence type="ECO:0000256" key="6">
    <source>
        <dbReference type="ARBA" id="ARBA00023276"/>
    </source>
</evidence>
<sequence length="148" mass="15828">MKSAMKQALYTVVAVGILVGSLLFGNGQPAAASTQFISASNTAVLANAGGRELRNSIDDKLATEYGNKIDVNNTNIASFRKFRGLYPTIAGKVVSNAPYESVEDILNIPNLSDVEKGRLEQNMDIFTISAPDPALVEGADRFNNGVYK</sequence>
<comment type="function">
    <text evidence="7">One of the extrinsic, lumenal subunits of photosystem II (PSII). PSII is a light-driven water plastoquinone oxidoreductase, using light energy to abstract electrons from H(2)O, generating a proton gradient subsequently used for ATP formation. The extrinsic proteins stabilize the structure of photosystem II oxygen-evolving complex (OEC), the ion environment of oxygen evolution and protect the OEC against heat-induced inactivation.</text>
</comment>
<dbReference type="STRING" id="1666911.HLUCCA11_18065"/>
<keyword evidence="3 7" id="KW-0249">Electron transport</keyword>
<dbReference type="GO" id="GO:0015979">
    <property type="term" value="P:photosynthesis"/>
    <property type="evidence" value="ECO:0007669"/>
    <property type="project" value="UniProtKB-UniRule"/>
</dbReference>
<dbReference type="InterPro" id="IPR010527">
    <property type="entry name" value="PSII_PsbU"/>
</dbReference>
<keyword evidence="5 7" id="KW-0472">Membrane</keyword>
<evidence type="ECO:0000313" key="9">
    <source>
        <dbReference type="Proteomes" id="UP000050465"/>
    </source>
</evidence>
<evidence type="ECO:0000256" key="3">
    <source>
        <dbReference type="ARBA" id="ARBA00022982"/>
    </source>
</evidence>
<keyword evidence="7" id="KW-0602">Photosynthesis</keyword>
<evidence type="ECO:0000256" key="4">
    <source>
        <dbReference type="ARBA" id="ARBA00023078"/>
    </source>
</evidence>
<keyword evidence="4 7" id="KW-0793">Thylakoid</keyword>
<gene>
    <name evidence="7 8" type="primary">psbU</name>
    <name evidence="8" type="ORF">HLUCCA11_18065</name>
</gene>
<dbReference type="HAMAP" id="MF_00589">
    <property type="entry name" value="PSII_PsbU"/>
    <property type="match status" value="1"/>
</dbReference>
<comment type="subunit">
    <text evidence="7">PSII is composed of 1 copy each of membrane proteins PsbA, PsbB, PsbC, PsbD, PsbE, PsbF, PsbH, PsbI, PsbJ, PsbK, PsbL, PsbM, PsbT, PsbX, PsbY, PsbZ, Psb30/Ycf12, peripheral proteins PsbO, CyanoQ (PsbQ), PsbU, PsbV and a large number of cofactors. It forms dimeric complexes.</text>
</comment>
<protein>
    <recommendedName>
        <fullName evidence="7">Photosystem II extrinsic protein U</fullName>
        <shortName evidence="7">PSII-U</shortName>
        <shortName evidence="7">PsbU</shortName>
    </recommendedName>
    <alternativeName>
        <fullName evidence="7">Photosystem II 12 kDa extrinsic protein</fullName>
        <shortName evidence="7">PS II complex 12 kDa extrinsic protein</shortName>
    </alternativeName>
</protein>
<dbReference type="Gene3D" id="1.10.150.320">
    <property type="entry name" value="Photosystem II 12 kDa extrinsic protein"/>
    <property type="match status" value="1"/>
</dbReference>
<dbReference type="GO" id="GO:0009654">
    <property type="term" value="C:photosystem II oxygen evolving complex"/>
    <property type="evidence" value="ECO:0007669"/>
    <property type="project" value="InterPro"/>
</dbReference>
<evidence type="ECO:0000313" key="8">
    <source>
        <dbReference type="EMBL" id="KPQ33643.1"/>
    </source>
</evidence>
<keyword evidence="7" id="KW-0813">Transport</keyword>
<dbReference type="NCBIfam" id="NF002708">
    <property type="entry name" value="PRK02515.1"/>
    <property type="match status" value="1"/>
</dbReference>
<comment type="subcellular location">
    <subcellularLocation>
        <location evidence="7">Cellular thylakoid membrane</location>
        <topology evidence="7">Peripheral membrane protein</topology>
        <orientation evidence="7">Lumenal side</orientation>
    </subcellularLocation>
    <subcellularLocation>
        <location evidence="1">Membrane</location>
        <topology evidence="1">Peripheral membrane protein</topology>
    </subcellularLocation>
</comment>
<comment type="caution">
    <text evidence="8">The sequence shown here is derived from an EMBL/GenBank/DDBJ whole genome shotgun (WGS) entry which is preliminary data.</text>
</comment>
<dbReference type="EMBL" id="LJZR01000029">
    <property type="protein sequence ID" value="KPQ33643.1"/>
    <property type="molecule type" value="Genomic_DNA"/>
</dbReference>
<dbReference type="GO" id="GO:0042549">
    <property type="term" value="P:photosystem II stabilization"/>
    <property type="evidence" value="ECO:0007669"/>
    <property type="project" value="InterPro"/>
</dbReference>
<evidence type="ECO:0000256" key="7">
    <source>
        <dbReference type="HAMAP-Rule" id="MF_00589"/>
    </source>
</evidence>
<dbReference type="AlphaFoldDB" id="A0A0P7YSS5"/>
<keyword evidence="6 7" id="KW-0604">Photosystem II</keyword>
<dbReference type="GO" id="GO:0031676">
    <property type="term" value="C:plasma membrane-derived thylakoid membrane"/>
    <property type="evidence" value="ECO:0007669"/>
    <property type="project" value="UniProtKB-SubCell"/>
</dbReference>
<dbReference type="Proteomes" id="UP000050465">
    <property type="component" value="Unassembled WGS sequence"/>
</dbReference>
<dbReference type="SUPFAM" id="SSF81585">
    <property type="entry name" value="PsbU/PolX domain-like"/>
    <property type="match status" value="1"/>
</dbReference>
<dbReference type="PATRIC" id="fig|1666911.3.peg.2106"/>
<evidence type="ECO:0000256" key="5">
    <source>
        <dbReference type="ARBA" id="ARBA00023136"/>
    </source>
</evidence>
<organism evidence="8 9">
    <name type="scientific">Phormidesmis priestleyi Ana</name>
    <dbReference type="NCBI Taxonomy" id="1666911"/>
    <lineage>
        <taxon>Bacteria</taxon>
        <taxon>Bacillati</taxon>
        <taxon>Cyanobacteriota</taxon>
        <taxon>Cyanophyceae</taxon>
        <taxon>Leptolyngbyales</taxon>
        <taxon>Leptolyngbyaceae</taxon>
        <taxon>Phormidesmis</taxon>
    </lineage>
</organism>
<comment type="similarity">
    <text evidence="2 7">Belongs to the PsbU family.</text>
</comment>
<evidence type="ECO:0000256" key="1">
    <source>
        <dbReference type="ARBA" id="ARBA00004170"/>
    </source>
</evidence>
<evidence type="ECO:0000256" key="2">
    <source>
        <dbReference type="ARBA" id="ARBA00010827"/>
    </source>
</evidence>
<accession>A0A0P7YSS5</accession>
<proteinExistence type="inferred from homology"/>
<dbReference type="Pfam" id="PF06514">
    <property type="entry name" value="PsbU"/>
    <property type="match status" value="1"/>
</dbReference>
<reference evidence="8 9" key="1">
    <citation type="submission" date="2015-09" db="EMBL/GenBank/DDBJ databases">
        <title>Identification and resolution of microdiversity through metagenomic sequencing of parallel consortia.</title>
        <authorList>
            <person name="Nelson W.C."/>
            <person name="Romine M.F."/>
            <person name="Lindemann S.R."/>
        </authorList>
    </citation>
    <scope>NUCLEOTIDE SEQUENCE [LARGE SCALE GENOMIC DNA]</scope>
    <source>
        <strain evidence="8">Ana</strain>
    </source>
</reference>
<dbReference type="GO" id="GO:0019898">
    <property type="term" value="C:extrinsic component of membrane"/>
    <property type="evidence" value="ECO:0007669"/>
    <property type="project" value="InterPro"/>
</dbReference>